<dbReference type="NCBIfam" id="TIGR03843">
    <property type="entry name" value="SCO1664 family protein"/>
    <property type="match status" value="1"/>
</dbReference>
<protein>
    <recommendedName>
        <fullName evidence="3">PI3K/PI4K catalytic domain-containing protein</fullName>
    </recommendedName>
</protein>
<organism evidence="1 2">
    <name type="scientific">Asanoa ishikariensis</name>
    <dbReference type="NCBI Taxonomy" id="137265"/>
    <lineage>
        <taxon>Bacteria</taxon>
        <taxon>Bacillati</taxon>
        <taxon>Actinomycetota</taxon>
        <taxon>Actinomycetes</taxon>
        <taxon>Micromonosporales</taxon>
        <taxon>Micromonosporaceae</taxon>
        <taxon>Asanoa</taxon>
    </lineage>
</organism>
<gene>
    <name evidence="1" type="ORF">SAMN05421684_6358</name>
</gene>
<dbReference type="STRING" id="137265.SAMN05421684_6358"/>
<dbReference type="InterPro" id="IPR022292">
    <property type="entry name" value="CHP03843"/>
</dbReference>
<dbReference type="AlphaFoldDB" id="A0A1H3TTQ4"/>
<dbReference type="EMBL" id="FNQB01000003">
    <property type="protein sequence ID" value="SDZ53526.1"/>
    <property type="molecule type" value="Genomic_DNA"/>
</dbReference>
<sequence>MAITGDGAAPVQSPSRLSEHDALTLLRSGELELEGRLVDASNTTLRAFVSLDGVTVRCVYKPISGERPLWDFPDGTLAGREVSAYLVSAASGWDLVPPTLLREEGPLGPGMCQLWIDEPEAAQPLVGFVPASQLPTGWKRIASAQDEDGNPYSLAHADDPRLARLAVLDIVINNADRKGGHVLIGADDRVYGVDHGVTFNVEPKLRTVLWGWTGGGLPDDAVDVLGRLTGDLRNSLGGALREHLTGAEVARVRGRVRRLLESASFPEPGTDWPSVPWPPM</sequence>
<keyword evidence="2" id="KW-1185">Reference proteome</keyword>
<evidence type="ECO:0000313" key="1">
    <source>
        <dbReference type="EMBL" id="SDZ53526.1"/>
    </source>
</evidence>
<evidence type="ECO:0000313" key="2">
    <source>
        <dbReference type="Proteomes" id="UP000199632"/>
    </source>
</evidence>
<proteinExistence type="predicted"/>
<reference evidence="2" key="1">
    <citation type="submission" date="2016-10" db="EMBL/GenBank/DDBJ databases">
        <authorList>
            <person name="Varghese N."/>
            <person name="Submissions S."/>
        </authorList>
    </citation>
    <scope>NUCLEOTIDE SEQUENCE [LARGE SCALE GENOMIC DNA]</scope>
    <source>
        <strain evidence="2">DSM 44718</strain>
    </source>
</reference>
<dbReference type="Proteomes" id="UP000199632">
    <property type="component" value="Unassembled WGS sequence"/>
</dbReference>
<evidence type="ECO:0008006" key="3">
    <source>
        <dbReference type="Google" id="ProtNLM"/>
    </source>
</evidence>
<name>A0A1H3TTQ4_9ACTN</name>
<accession>A0A1H3TTQ4</accession>
<dbReference type="OrthoDB" id="3423180at2"/>